<dbReference type="Gene3D" id="4.10.60.10">
    <property type="entry name" value="Zinc finger, CCHC-type"/>
    <property type="match status" value="1"/>
</dbReference>
<dbReference type="InterPro" id="IPR042509">
    <property type="entry name" value="ZCCHC3"/>
</dbReference>
<dbReference type="GO" id="GO:0008270">
    <property type="term" value="F:zinc ion binding"/>
    <property type="evidence" value="ECO:0007669"/>
    <property type="project" value="UniProtKB-KW"/>
</dbReference>
<name>A0A4Y2E9D6_ARAVE</name>
<keyword evidence="1" id="KW-0863">Zinc-finger</keyword>
<evidence type="ECO:0000256" key="1">
    <source>
        <dbReference type="PROSITE-ProRule" id="PRU00047"/>
    </source>
</evidence>
<dbReference type="InterPro" id="IPR001878">
    <property type="entry name" value="Znf_CCHC"/>
</dbReference>
<gene>
    <name evidence="4" type="ORF">AVEN_241537_1</name>
</gene>
<keyword evidence="1" id="KW-0479">Metal-binding</keyword>
<organism evidence="4 5">
    <name type="scientific">Araneus ventricosus</name>
    <name type="common">Orbweaver spider</name>
    <name type="synonym">Epeira ventricosa</name>
    <dbReference type="NCBI Taxonomy" id="182803"/>
    <lineage>
        <taxon>Eukaryota</taxon>
        <taxon>Metazoa</taxon>
        <taxon>Ecdysozoa</taxon>
        <taxon>Arthropoda</taxon>
        <taxon>Chelicerata</taxon>
        <taxon>Arachnida</taxon>
        <taxon>Araneae</taxon>
        <taxon>Araneomorphae</taxon>
        <taxon>Entelegynae</taxon>
        <taxon>Araneoidea</taxon>
        <taxon>Araneidae</taxon>
        <taxon>Araneus</taxon>
    </lineage>
</organism>
<keyword evidence="5" id="KW-1185">Reference proteome</keyword>
<dbReference type="AlphaFoldDB" id="A0A4Y2E9D6"/>
<evidence type="ECO:0000259" key="3">
    <source>
        <dbReference type="PROSITE" id="PS50158"/>
    </source>
</evidence>
<feature type="region of interest" description="Disordered" evidence="2">
    <location>
        <begin position="391"/>
        <end position="413"/>
    </location>
</feature>
<keyword evidence="1" id="KW-0862">Zinc</keyword>
<dbReference type="SMART" id="SM00343">
    <property type="entry name" value="ZnF_C2HC"/>
    <property type="match status" value="2"/>
</dbReference>
<dbReference type="GO" id="GO:0002218">
    <property type="term" value="P:activation of innate immune response"/>
    <property type="evidence" value="ECO:0007669"/>
    <property type="project" value="InterPro"/>
</dbReference>
<feature type="compositionally biased region" description="Acidic residues" evidence="2">
    <location>
        <begin position="453"/>
        <end position="468"/>
    </location>
</feature>
<proteinExistence type="predicted"/>
<dbReference type="OrthoDB" id="4230923at2759"/>
<dbReference type="Proteomes" id="UP000499080">
    <property type="component" value="Unassembled WGS sequence"/>
</dbReference>
<reference evidence="4 5" key="1">
    <citation type="journal article" date="2019" name="Sci. Rep.">
        <title>Orb-weaving spider Araneus ventricosus genome elucidates the spidroin gene catalogue.</title>
        <authorList>
            <person name="Kono N."/>
            <person name="Nakamura H."/>
            <person name="Ohtoshi R."/>
            <person name="Moran D.A.P."/>
            <person name="Shinohara A."/>
            <person name="Yoshida Y."/>
            <person name="Fujiwara M."/>
            <person name="Mori M."/>
            <person name="Tomita M."/>
            <person name="Arakawa K."/>
        </authorList>
    </citation>
    <scope>NUCLEOTIDE SEQUENCE [LARGE SCALE GENOMIC DNA]</scope>
</reference>
<feature type="region of interest" description="Disordered" evidence="2">
    <location>
        <begin position="439"/>
        <end position="490"/>
    </location>
</feature>
<evidence type="ECO:0000256" key="2">
    <source>
        <dbReference type="SAM" id="MobiDB-lite"/>
    </source>
</evidence>
<feature type="compositionally biased region" description="Polar residues" evidence="2">
    <location>
        <begin position="298"/>
        <end position="320"/>
    </location>
</feature>
<feature type="compositionally biased region" description="Basic and acidic residues" evidence="2">
    <location>
        <begin position="480"/>
        <end position="490"/>
    </location>
</feature>
<dbReference type="SUPFAM" id="SSF57756">
    <property type="entry name" value="Retrovirus zinc finger-like domains"/>
    <property type="match status" value="1"/>
</dbReference>
<sequence length="490" mass="53727">MVGGAVGPEFPPLSYGQKKPGPFSGQQNASSSSTFTNFPTFFLVKRISTSDESFHSVSPFLVEKAITSSIGDVKSTKKLRSGDLLVEVQSRKQSEQIVKLKKFSNIPITVSPHATLNSSKGVITCGELLNVPTEEILKELQGQGVSHVRRISIRRDGQLLNTKHLILTFDSAKLPENIKAGYMRLSVRTYIPNPLRCFKCQRFGHSKTSCRGTLTCARCGEVGHESTDCTRTEKCVNCKGEHTSFSRNCAAWKREKEIISTKIKKQISYPEARKLVNSQTPTPGNSYVSVAKKSISAPSVQQNPDASAVTCTKPSDSTAKASPPITNLPIPSSPSVVLVSEEALASPDFTDFKVVRNRKKLKKDSPTKTNHSITKAEKIAKFYTTSRREITNPIPTKDNISTRQSTLKPLPTTTSTSVDIELLQMAVLPPLEKILLQSRESDADAEMSSSFASDEDALEYNMSEDLEDSPAVISPPPSSKPEKGDKYKNR</sequence>
<dbReference type="GO" id="GO:0003690">
    <property type="term" value="F:double-stranded DNA binding"/>
    <property type="evidence" value="ECO:0007669"/>
    <property type="project" value="InterPro"/>
</dbReference>
<dbReference type="GO" id="GO:0003723">
    <property type="term" value="F:RNA binding"/>
    <property type="evidence" value="ECO:0007669"/>
    <property type="project" value="InterPro"/>
</dbReference>
<accession>A0A4Y2E9D6</accession>
<feature type="region of interest" description="Disordered" evidence="2">
    <location>
        <begin position="298"/>
        <end position="332"/>
    </location>
</feature>
<feature type="domain" description="CCHC-type" evidence="3">
    <location>
        <begin position="216"/>
        <end position="231"/>
    </location>
</feature>
<protein>
    <recommendedName>
        <fullName evidence="3">CCHC-type domain-containing protein</fullName>
    </recommendedName>
</protein>
<evidence type="ECO:0000313" key="5">
    <source>
        <dbReference type="Proteomes" id="UP000499080"/>
    </source>
</evidence>
<dbReference type="PANTHER" id="PTHR22639">
    <property type="entry name" value="GAG-RELATED PROTEIN"/>
    <property type="match status" value="1"/>
</dbReference>
<dbReference type="EMBL" id="BGPR01091689">
    <property type="protein sequence ID" value="GBM24365.1"/>
    <property type="molecule type" value="Genomic_DNA"/>
</dbReference>
<comment type="caution">
    <text evidence="4">The sequence shown here is derived from an EMBL/GenBank/DDBJ whole genome shotgun (WGS) entry which is preliminary data.</text>
</comment>
<dbReference type="PANTHER" id="PTHR22639:SF3">
    <property type="entry name" value="ZINC FINGER CCHC DOMAIN-CONTAINING PROTEIN 3"/>
    <property type="match status" value="1"/>
</dbReference>
<evidence type="ECO:0000313" key="4">
    <source>
        <dbReference type="EMBL" id="GBM24365.1"/>
    </source>
</evidence>
<feature type="region of interest" description="Disordered" evidence="2">
    <location>
        <begin position="1"/>
        <end position="33"/>
    </location>
</feature>
<dbReference type="PROSITE" id="PS50158">
    <property type="entry name" value="ZF_CCHC"/>
    <property type="match status" value="1"/>
</dbReference>
<dbReference type="InterPro" id="IPR036875">
    <property type="entry name" value="Znf_CCHC_sf"/>
</dbReference>